<dbReference type="Gene3D" id="3.90.550.10">
    <property type="entry name" value="Spore Coat Polysaccharide Biosynthesis Protein SpsA, Chain A"/>
    <property type="match status" value="1"/>
</dbReference>
<dbReference type="GO" id="GO:0046872">
    <property type="term" value="F:metal ion binding"/>
    <property type="evidence" value="ECO:0007669"/>
    <property type="project" value="UniProtKB-KW"/>
</dbReference>
<evidence type="ECO:0000256" key="6">
    <source>
        <dbReference type="ARBA" id="ARBA00023134"/>
    </source>
</evidence>
<evidence type="ECO:0000256" key="3">
    <source>
        <dbReference type="ARBA" id="ARBA00022723"/>
    </source>
</evidence>
<dbReference type="InterPro" id="IPR025877">
    <property type="entry name" value="MobA-like_NTP_Trfase"/>
</dbReference>
<dbReference type="PANTHER" id="PTHR19136:SF81">
    <property type="entry name" value="MOLYBDENUM COFACTOR GUANYLYLTRANSFERASE"/>
    <property type="match status" value="1"/>
</dbReference>
<protein>
    <recommendedName>
        <fullName evidence="8">MobA-like NTP transferase domain-containing protein</fullName>
    </recommendedName>
</protein>
<dbReference type="SUPFAM" id="SSF53448">
    <property type="entry name" value="Nucleotide-diphospho-sugar transferases"/>
    <property type="match status" value="1"/>
</dbReference>
<dbReference type="Pfam" id="PF12804">
    <property type="entry name" value="NTP_transf_3"/>
    <property type="match status" value="1"/>
</dbReference>
<feature type="non-terminal residue" evidence="9">
    <location>
        <position position="1"/>
    </location>
</feature>
<feature type="domain" description="MobA-like NTP transferase" evidence="8">
    <location>
        <begin position="37"/>
        <end position="182"/>
    </location>
</feature>
<organism evidence="9">
    <name type="scientific">marine sediment metagenome</name>
    <dbReference type="NCBI Taxonomy" id="412755"/>
    <lineage>
        <taxon>unclassified sequences</taxon>
        <taxon>metagenomes</taxon>
        <taxon>ecological metagenomes</taxon>
    </lineage>
</organism>
<dbReference type="AlphaFoldDB" id="X1V5B1"/>
<gene>
    <name evidence="9" type="ORF">S12H4_56291</name>
</gene>
<name>X1V5B1_9ZZZZ</name>
<sequence length="214" mass="23952">EVDKLPEEALKTVISASILTRRGLQRTNNQDIGLTSIILAGGKNLRLGRIKALETINSKSLIERAVERVELVSNQILVVTSQGQLTLHDNCKAKILVDLYPGKGPLGGIYTGLLASESSHSLVVACDMPFLNIKLLHYMIGLCQDFDVVVPRVGEEKLEPLHAIYSKNCLDSMKTLLEQNQLKIDRFFNTVNVRYIERAECQKFDPELLTFFNI</sequence>
<accession>X1V5B1</accession>
<evidence type="ECO:0000256" key="5">
    <source>
        <dbReference type="ARBA" id="ARBA00022842"/>
    </source>
</evidence>
<evidence type="ECO:0000256" key="4">
    <source>
        <dbReference type="ARBA" id="ARBA00022741"/>
    </source>
</evidence>
<dbReference type="PANTHER" id="PTHR19136">
    <property type="entry name" value="MOLYBDENUM COFACTOR GUANYLYLTRANSFERASE"/>
    <property type="match status" value="1"/>
</dbReference>
<evidence type="ECO:0000256" key="7">
    <source>
        <dbReference type="ARBA" id="ARBA00023150"/>
    </source>
</evidence>
<feature type="non-terminal residue" evidence="9">
    <location>
        <position position="214"/>
    </location>
</feature>
<keyword evidence="1" id="KW-0963">Cytoplasm</keyword>
<keyword evidence="6" id="KW-0342">GTP-binding</keyword>
<evidence type="ECO:0000256" key="1">
    <source>
        <dbReference type="ARBA" id="ARBA00022490"/>
    </source>
</evidence>
<reference evidence="9" key="1">
    <citation type="journal article" date="2014" name="Front. Microbiol.">
        <title>High frequency of phylogenetically diverse reductive dehalogenase-homologous genes in deep subseafloor sedimentary metagenomes.</title>
        <authorList>
            <person name="Kawai M."/>
            <person name="Futagami T."/>
            <person name="Toyoda A."/>
            <person name="Takaki Y."/>
            <person name="Nishi S."/>
            <person name="Hori S."/>
            <person name="Arai W."/>
            <person name="Tsubouchi T."/>
            <person name="Morono Y."/>
            <person name="Uchiyama I."/>
            <person name="Ito T."/>
            <person name="Fujiyama A."/>
            <person name="Inagaki F."/>
            <person name="Takami H."/>
        </authorList>
    </citation>
    <scope>NUCLEOTIDE SEQUENCE</scope>
    <source>
        <strain evidence="9">Expedition CK06-06</strain>
    </source>
</reference>
<dbReference type="InterPro" id="IPR029044">
    <property type="entry name" value="Nucleotide-diphossugar_trans"/>
</dbReference>
<comment type="caution">
    <text evidence="9">The sequence shown here is derived from an EMBL/GenBank/DDBJ whole genome shotgun (WGS) entry which is preliminary data.</text>
</comment>
<evidence type="ECO:0000256" key="2">
    <source>
        <dbReference type="ARBA" id="ARBA00022679"/>
    </source>
</evidence>
<keyword evidence="3" id="KW-0479">Metal-binding</keyword>
<dbReference type="GO" id="GO:0006777">
    <property type="term" value="P:Mo-molybdopterin cofactor biosynthetic process"/>
    <property type="evidence" value="ECO:0007669"/>
    <property type="project" value="UniProtKB-KW"/>
</dbReference>
<keyword evidence="5" id="KW-0460">Magnesium</keyword>
<dbReference type="GO" id="GO:0016779">
    <property type="term" value="F:nucleotidyltransferase activity"/>
    <property type="evidence" value="ECO:0007669"/>
    <property type="project" value="TreeGrafter"/>
</dbReference>
<evidence type="ECO:0000313" key="9">
    <source>
        <dbReference type="EMBL" id="GAJ24953.1"/>
    </source>
</evidence>
<dbReference type="InterPro" id="IPR013482">
    <property type="entry name" value="Molybde_CF_guanTrfase"/>
</dbReference>
<dbReference type="GO" id="GO:0005525">
    <property type="term" value="F:GTP binding"/>
    <property type="evidence" value="ECO:0007669"/>
    <property type="project" value="UniProtKB-KW"/>
</dbReference>
<dbReference type="EMBL" id="BARW01036225">
    <property type="protein sequence ID" value="GAJ24953.1"/>
    <property type="molecule type" value="Genomic_DNA"/>
</dbReference>
<dbReference type="CDD" id="cd02503">
    <property type="entry name" value="MobA"/>
    <property type="match status" value="1"/>
</dbReference>
<keyword evidence="7" id="KW-0501">Molybdenum cofactor biosynthesis</keyword>
<proteinExistence type="inferred from homology"/>
<dbReference type="HAMAP" id="MF_00316">
    <property type="entry name" value="MobA"/>
    <property type="match status" value="1"/>
</dbReference>
<evidence type="ECO:0000259" key="8">
    <source>
        <dbReference type="Pfam" id="PF12804"/>
    </source>
</evidence>
<keyword evidence="4" id="KW-0547">Nucleotide-binding</keyword>
<keyword evidence="2" id="KW-0808">Transferase</keyword>